<feature type="binding site" evidence="17">
    <location>
        <position position="131"/>
    </location>
    <ligand>
        <name>[4Fe-4S] cluster</name>
        <dbReference type="ChEBI" id="CHEBI:49883"/>
    </ligand>
</feature>
<gene>
    <name evidence="17" type="primary">queH</name>
    <name evidence="18" type="ORF">C6Y28_00485</name>
</gene>
<organism evidence="18 19">
    <name type="scientific">Megasphaera elsdenii</name>
    <dbReference type="NCBI Taxonomy" id="907"/>
    <lineage>
        <taxon>Bacteria</taxon>
        <taxon>Bacillati</taxon>
        <taxon>Bacillota</taxon>
        <taxon>Negativicutes</taxon>
        <taxon>Veillonellales</taxon>
        <taxon>Veillonellaceae</taxon>
        <taxon>Megasphaera</taxon>
    </lineage>
</organism>
<reference evidence="18 19" key="1">
    <citation type="journal article" date="2018" name="Genome Announc.">
        <title>Complete genomes of two Megasphaera elsdenii strains, NCIMB 702410 and ATCC 25940.</title>
        <authorList>
            <person name="Hatmaker E.A."/>
            <person name="O'Dell K."/>
            <person name="Riley L.A."/>
            <person name="Klingeman D.M."/>
            <person name="Guss A.M."/>
        </authorList>
    </citation>
    <scope>NUCLEOTIDE SEQUENCE [LARGE SCALE GENOMIC DNA]</scope>
    <source>
        <strain evidence="18 19">NCIMB702410</strain>
    </source>
</reference>
<evidence type="ECO:0000313" key="18">
    <source>
        <dbReference type="EMBL" id="AVO26223.1"/>
    </source>
</evidence>
<dbReference type="EC" id="1.17.99.6" evidence="4 17"/>
<evidence type="ECO:0000256" key="15">
    <source>
        <dbReference type="ARBA" id="ARBA00031446"/>
    </source>
</evidence>
<evidence type="ECO:0000256" key="3">
    <source>
        <dbReference type="ARBA" id="ARBA00008207"/>
    </source>
</evidence>
<evidence type="ECO:0000256" key="16">
    <source>
        <dbReference type="ARBA" id="ARBA00047415"/>
    </source>
</evidence>
<feature type="binding site" evidence="17">
    <location>
        <position position="44"/>
    </location>
    <ligand>
        <name>[4Fe-4S] cluster</name>
        <dbReference type="ChEBI" id="CHEBI:49883"/>
    </ligand>
</feature>
<evidence type="ECO:0000256" key="9">
    <source>
        <dbReference type="ARBA" id="ARBA00022785"/>
    </source>
</evidence>
<dbReference type="GO" id="GO:0008616">
    <property type="term" value="P:tRNA queuosine(34) biosynthetic process"/>
    <property type="evidence" value="ECO:0007669"/>
    <property type="project" value="UniProtKB-UniRule"/>
</dbReference>
<dbReference type="EMBL" id="CP027569">
    <property type="protein sequence ID" value="AVO26223.1"/>
    <property type="molecule type" value="Genomic_DNA"/>
</dbReference>
<keyword evidence="14 17" id="KW-0676">Redox-active center</keyword>
<keyword evidence="8 17" id="KW-0479">Metal-binding</keyword>
<keyword evidence="7 17" id="KW-0819">tRNA processing</keyword>
<feature type="binding site" evidence="17">
    <location>
        <position position="128"/>
    </location>
    <ligand>
        <name>[4Fe-4S] cluster</name>
        <dbReference type="ChEBI" id="CHEBI:49883"/>
    </ligand>
</feature>
<dbReference type="Pfam" id="PF02677">
    <property type="entry name" value="QueH"/>
    <property type="match status" value="1"/>
</dbReference>
<evidence type="ECO:0000313" key="19">
    <source>
        <dbReference type="Proteomes" id="UP000238358"/>
    </source>
</evidence>
<evidence type="ECO:0000256" key="13">
    <source>
        <dbReference type="ARBA" id="ARBA00023157"/>
    </source>
</evidence>
<evidence type="ECO:0000256" key="7">
    <source>
        <dbReference type="ARBA" id="ARBA00022694"/>
    </source>
</evidence>
<evidence type="ECO:0000256" key="4">
    <source>
        <dbReference type="ARBA" id="ARBA00012622"/>
    </source>
</evidence>
<dbReference type="OrthoDB" id="9801033at2"/>
<keyword evidence="11 17" id="KW-0408">Iron</keyword>
<dbReference type="RefSeq" id="WP_014016376.1">
    <property type="nucleotide sequence ID" value="NZ_CABMON010000005.1"/>
</dbReference>
<evidence type="ECO:0000256" key="17">
    <source>
        <dbReference type="HAMAP-Rule" id="MF_02089"/>
    </source>
</evidence>
<name>A0A1M6R0D8_MEGEL</name>
<dbReference type="GO" id="GO:0051539">
    <property type="term" value="F:4 iron, 4 sulfur cluster binding"/>
    <property type="evidence" value="ECO:0007669"/>
    <property type="project" value="UniProtKB-UniRule"/>
</dbReference>
<comment type="catalytic activity">
    <reaction evidence="16 17">
        <text>epoxyqueuosine(34) in tRNA + AH2 = queuosine(34) in tRNA + A + H2O</text>
        <dbReference type="Rhea" id="RHEA:32159"/>
        <dbReference type="Rhea" id="RHEA-COMP:18571"/>
        <dbReference type="Rhea" id="RHEA-COMP:18582"/>
        <dbReference type="ChEBI" id="CHEBI:13193"/>
        <dbReference type="ChEBI" id="CHEBI:15377"/>
        <dbReference type="ChEBI" id="CHEBI:17499"/>
        <dbReference type="ChEBI" id="CHEBI:194431"/>
        <dbReference type="ChEBI" id="CHEBI:194443"/>
        <dbReference type="EC" id="1.17.99.6"/>
    </reaction>
</comment>
<evidence type="ECO:0000256" key="14">
    <source>
        <dbReference type="ARBA" id="ARBA00023284"/>
    </source>
</evidence>
<accession>A0A1M6R0D8</accession>
<evidence type="ECO:0000256" key="11">
    <source>
        <dbReference type="ARBA" id="ARBA00023004"/>
    </source>
</evidence>
<evidence type="ECO:0000256" key="10">
    <source>
        <dbReference type="ARBA" id="ARBA00023002"/>
    </source>
</evidence>
<dbReference type="GO" id="GO:0052693">
    <property type="term" value="F:epoxyqueuosine reductase activity"/>
    <property type="evidence" value="ECO:0007669"/>
    <property type="project" value="UniProtKB-UniRule"/>
</dbReference>
<keyword evidence="10 17" id="KW-0560">Oxidoreductase</keyword>
<dbReference type="Proteomes" id="UP000238358">
    <property type="component" value="Chromosome"/>
</dbReference>
<sequence length="238" mass="27753">MIDFHEILDRMNQNQRINFDKVFQRMARRWQQEGVKPRVLLHSCCGPCSTAVLDRLTGVADVTVYYFNPNIHPEAEYRRRELVQKQFIEAYNKETGHDVHFLAAPYEPETYFEAVKGLEDEPEGGARCRVCFVQRMKATAEKMQELGYDYFTTTLTVSPHKNSQVINEVGRDIEDQYGYAYLPTDFKKNNGFLTSTKMTEAYHLYRQPYCGCIFGARDQGLDLEKIRQDAEAFLEDNK</sequence>
<keyword evidence="13 17" id="KW-1015">Disulfide bond</keyword>
<keyword evidence="6 17" id="KW-0004">4Fe-4S</keyword>
<feature type="binding site" evidence="17">
    <location>
        <position position="45"/>
    </location>
    <ligand>
        <name>[4Fe-4S] cluster</name>
        <dbReference type="ChEBI" id="CHEBI:49883"/>
    </ligand>
</feature>
<dbReference type="PANTHER" id="PTHR36701">
    <property type="entry name" value="EPOXYQUEUOSINE REDUCTASE QUEH"/>
    <property type="match status" value="1"/>
</dbReference>
<proteinExistence type="inferred from homology"/>
<evidence type="ECO:0000256" key="2">
    <source>
        <dbReference type="ARBA" id="ARBA00004691"/>
    </source>
</evidence>
<dbReference type="PANTHER" id="PTHR36701:SF1">
    <property type="entry name" value="EPOXYQUEUOSINE REDUCTASE QUEH"/>
    <property type="match status" value="1"/>
</dbReference>
<comment type="similarity">
    <text evidence="3 17">Belongs to the QueH family.</text>
</comment>
<evidence type="ECO:0000256" key="12">
    <source>
        <dbReference type="ARBA" id="ARBA00023014"/>
    </source>
</evidence>
<feature type="disulfide bond" description="Redox-active" evidence="17">
    <location>
        <begin position="210"/>
        <end position="212"/>
    </location>
</feature>
<evidence type="ECO:0000256" key="1">
    <source>
        <dbReference type="ARBA" id="ARBA00002268"/>
    </source>
</evidence>
<comment type="pathway">
    <text evidence="2 17">tRNA modification; tRNA-queuosine biosynthesis.</text>
</comment>
<dbReference type="GO" id="GO:0046872">
    <property type="term" value="F:metal ion binding"/>
    <property type="evidence" value="ECO:0007669"/>
    <property type="project" value="UniProtKB-KW"/>
</dbReference>
<dbReference type="HAMAP" id="MF_02089">
    <property type="entry name" value="QueH"/>
    <property type="match status" value="1"/>
</dbReference>
<keyword evidence="12 17" id="KW-0411">Iron-sulfur</keyword>
<dbReference type="AlphaFoldDB" id="A0A1M6R0D8"/>
<evidence type="ECO:0000256" key="6">
    <source>
        <dbReference type="ARBA" id="ARBA00022485"/>
    </source>
</evidence>
<evidence type="ECO:0000256" key="5">
    <source>
        <dbReference type="ARBA" id="ARBA00016895"/>
    </source>
</evidence>
<dbReference type="UniPathway" id="UPA00392"/>
<evidence type="ECO:0000256" key="8">
    <source>
        <dbReference type="ARBA" id="ARBA00022723"/>
    </source>
</evidence>
<dbReference type="InterPro" id="IPR003828">
    <property type="entry name" value="QueH"/>
</dbReference>
<protein>
    <recommendedName>
        <fullName evidence="5 17">Epoxyqueuosine reductase QueH</fullName>
        <ecNumber evidence="4 17">1.17.99.6</ecNumber>
    </recommendedName>
    <alternativeName>
        <fullName evidence="15 17">Queuosine biosynthesis protein QueH</fullName>
    </alternativeName>
</protein>
<comment type="function">
    <text evidence="1 17">Catalyzes the conversion of epoxyqueuosine (oQ) to queuosine (Q), which is a hypermodified base found in the wobble positions of tRNA(Asp), tRNA(Asn), tRNA(His) and tRNA(Tyr).</text>
</comment>
<keyword evidence="9 17" id="KW-0671">Queuosine biosynthesis</keyword>